<feature type="transmembrane region" description="Helical" evidence="1">
    <location>
        <begin position="6"/>
        <end position="27"/>
    </location>
</feature>
<organism evidence="3 4">
    <name type="scientific">Lactiplantibacillus brownii</name>
    <dbReference type="NCBI Taxonomy" id="3069269"/>
    <lineage>
        <taxon>Bacteria</taxon>
        <taxon>Bacillati</taxon>
        <taxon>Bacillota</taxon>
        <taxon>Bacilli</taxon>
        <taxon>Lactobacillales</taxon>
        <taxon>Lactobacillaceae</taxon>
        <taxon>Lactiplantibacillus</taxon>
    </lineage>
</organism>
<dbReference type="Gene3D" id="3.40.50.1820">
    <property type="entry name" value="alpha/beta hydrolase"/>
    <property type="match status" value="1"/>
</dbReference>
<keyword evidence="4" id="KW-1185">Reference proteome</keyword>
<keyword evidence="1" id="KW-1133">Transmembrane helix</keyword>
<gene>
    <name evidence="3" type="ORF">RA086_09995</name>
</gene>
<proteinExistence type="predicted"/>
<reference evidence="3 4" key="1">
    <citation type="journal article" date="2023" name="Int. J. Syst. Evol. Microbiol.">
        <title>Lactiplantibacillus brownii sp. nov., a novel psychrotolerant species isolated from sauerkraut.</title>
        <authorList>
            <person name="Heng Y.C."/>
            <person name="Silvaraju S."/>
            <person name="Lee J.K.Y."/>
            <person name="Kittelmann S."/>
        </authorList>
    </citation>
    <scope>NUCLEOTIDE SEQUENCE [LARGE SCALE GENOMIC DNA]</scope>
    <source>
        <strain evidence="3 4">WILCCON 0030</strain>
    </source>
</reference>
<comment type="caution">
    <text evidence="3">The sequence shown here is derived from an EMBL/GenBank/DDBJ whole genome shotgun (WGS) entry which is preliminary data.</text>
</comment>
<accession>A0ABU1AAI7</accession>
<keyword evidence="1" id="KW-0812">Transmembrane</keyword>
<dbReference type="Proteomes" id="UP001227831">
    <property type="component" value="Unassembled WGS sequence"/>
</dbReference>
<dbReference type="InterPro" id="IPR000073">
    <property type="entry name" value="AB_hydrolase_1"/>
</dbReference>
<sequence length="307" mass="33768">MKKWLITIGVIVVILIGGLIGAGNYFYHVAIARGDKSFVTQSTALSRKSAVYKEKYWYLHAQKKTWTIKSADGFKLVAWYIPKANAKKTVVLAHGFAGNKSLMGAWAGMYHELGYNVLVPDARAAGASQGQAIGYGWLERKDDLQWAKTVVKKTATTQIVMSGISMGAAGMTMASGEPQIPQIKAYVVDSPFTSAKAIISYQAGELYHLPAFPLVDVTSAITKLRAGYTFGEADAVKQIRQNKLPIMIIAGTKDDFVPTRMSRKLYRQANQPKKLWLVPGAGHTTAINQDYPAYKHQVASFLNQYIQ</sequence>
<dbReference type="SUPFAM" id="SSF53474">
    <property type="entry name" value="alpha/beta-Hydrolases"/>
    <property type="match status" value="1"/>
</dbReference>
<evidence type="ECO:0000313" key="3">
    <source>
        <dbReference type="EMBL" id="MDQ7937939.1"/>
    </source>
</evidence>
<dbReference type="PANTHER" id="PTHR43358">
    <property type="entry name" value="ALPHA/BETA-HYDROLASE"/>
    <property type="match status" value="1"/>
</dbReference>
<dbReference type="EMBL" id="JAVCWF010000001">
    <property type="protein sequence ID" value="MDQ7937939.1"/>
    <property type="molecule type" value="Genomic_DNA"/>
</dbReference>
<dbReference type="RefSeq" id="WP_308703651.1">
    <property type="nucleotide sequence ID" value="NZ_AP027463.1"/>
</dbReference>
<evidence type="ECO:0000313" key="4">
    <source>
        <dbReference type="Proteomes" id="UP001227831"/>
    </source>
</evidence>
<feature type="domain" description="AB hydrolase-1" evidence="2">
    <location>
        <begin position="90"/>
        <end position="292"/>
    </location>
</feature>
<dbReference type="PANTHER" id="PTHR43358:SF4">
    <property type="entry name" value="ALPHA_BETA HYDROLASE FOLD-1 DOMAIN-CONTAINING PROTEIN"/>
    <property type="match status" value="1"/>
</dbReference>
<dbReference type="GO" id="GO:0016787">
    <property type="term" value="F:hydrolase activity"/>
    <property type="evidence" value="ECO:0007669"/>
    <property type="project" value="UniProtKB-KW"/>
</dbReference>
<keyword evidence="3" id="KW-0378">Hydrolase</keyword>
<dbReference type="InterPro" id="IPR029058">
    <property type="entry name" value="AB_hydrolase_fold"/>
</dbReference>
<evidence type="ECO:0000259" key="2">
    <source>
        <dbReference type="Pfam" id="PF12697"/>
    </source>
</evidence>
<dbReference type="InterPro" id="IPR052920">
    <property type="entry name" value="DNA-binding_regulatory"/>
</dbReference>
<keyword evidence="1" id="KW-0472">Membrane</keyword>
<name>A0ABU1AAI7_9LACO</name>
<dbReference type="Pfam" id="PF12697">
    <property type="entry name" value="Abhydrolase_6"/>
    <property type="match status" value="1"/>
</dbReference>
<protein>
    <submittedName>
        <fullName evidence="3">Alpha/beta hydrolase</fullName>
    </submittedName>
</protein>
<evidence type="ECO:0000256" key="1">
    <source>
        <dbReference type="SAM" id="Phobius"/>
    </source>
</evidence>